<evidence type="ECO:0000313" key="2">
    <source>
        <dbReference type="Proteomes" id="UP000644699"/>
    </source>
</evidence>
<dbReference type="RefSeq" id="WP_019996286.1">
    <property type="nucleotide sequence ID" value="NZ_BMIQ01000007.1"/>
</dbReference>
<gene>
    <name evidence="1" type="ORF">GCM10011390_39670</name>
</gene>
<reference evidence="1" key="2">
    <citation type="submission" date="2020-09" db="EMBL/GenBank/DDBJ databases">
        <authorList>
            <person name="Sun Q."/>
            <person name="Zhou Y."/>
        </authorList>
    </citation>
    <scope>NUCLEOTIDE SEQUENCE</scope>
    <source>
        <strain evidence="1">CGMCC 1.15367</strain>
    </source>
</reference>
<comment type="caution">
    <text evidence="1">The sequence shown here is derived from an EMBL/GenBank/DDBJ whole genome shotgun (WGS) entry which is preliminary data.</text>
</comment>
<sequence length="187" mass="20563">MAIHNAGDTTSPRTISLEFLTLVTGETLRMERTDVEDHVVEKLKPVVLDGGGPVLGWDVRMVPCCEPGGAAFEIWREDVWISSCCVAWSEEAAPGMWLVTQALAEPALGSVPTEAPRGLPWLTSVMMPDARRTSFLFVLGASDLEQSLAWTIIECADEFERSSQALLENLPFADPQEAGRRHAVRRN</sequence>
<keyword evidence="2" id="KW-1185">Reference proteome</keyword>
<reference evidence="1" key="1">
    <citation type="journal article" date="2014" name="Int. J. Syst. Evol. Microbiol.">
        <title>Complete genome sequence of Corynebacterium casei LMG S-19264T (=DSM 44701T), isolated from a smear-ripened cheese.</title>
        <authorList>
            <consortium name="US DOE Joint Genome Institute (JGI-PGF)"/>
            <person name="Walter F."/>
            <person name="Albersmeier A."/>
            <person name="Kalinowski J."/>
            <person name="Ruckert C."/>
        </authorList>
    </citation>
    <scope>NUCLEOTIDE SEQUENCE</scope>
    <source>
        <strain evidence="1">CGMCC 1.15367</strain>
    </source>
</reference>
<accession>A0A916ZWP5</accession>
<proteinExistence type="predicted"/>
<dbReference type="EMBL" id="BMIQ01000007">
    <property type="protein sequence ID" value="GGE16663.1"/>
    <property type="molecule type" value="Genomic_DNA"/>
</dbReference>
<dbReference type="Proteomes" id="UP000644699">
    <property type="component" value="Unassembled WGS sequence"/>
</dbReference>
<dbReference type="AlphaFoldDB" id="A0A916ZWP5"/>
<organism evidence="1 2">
    <name type="scientific">Aureimonas endophytica</name>
    <dbReference type="NCBI Taxonomy" id="2027858"/>
    <lineage>
        <taxon>Bacteria</taxon>
        <taxon>Pseudomonadati</taxon>
        <taxon>Pseudomonadota</taxon>
        <taxon>Alphaproteobacteria</taxon>
        <taxon>Hyphomicrobiales</taxon>
        <taxon>Aurantimonadaceae</taxon>
        <taxon>Aureimonas</taxon>
    </lineage>
</organism>
<evidence type="ECO:0000313" key="1">
    <source>
        <dbReference type="EMBL" id="GGE16663.1"/>
    </source>
</evidence>
<name>A0A916ZWP5_9HYPH</name>
<protein>
    <submittedName>
        <fullName evidence="1">Uncharacterized protein</fullName>
    </submittedName>
</protein>